<accession>A0AA38T466</accession>
<dbReference type="GO" id="GO:0006396">
    <property type="term" value="P:RNA processing"/>
    <property type="evidence" value="ECO:0007669"/>
    <property type="project" value="InterPro"/>
</dbReference>
<dbReference type="EMBL" id="JARYMX010000006">
    <property type="protein sequence ID" value="KAJ9543908.1"/>
    <property type="molecule type" value="Genomic_DNA"/>
</dbReference>
<protein>
    <recommendedName>
        <fullName evidence="3">RNase III domain-containing protein</fullName>
    </recommendedName>
</protein>
<dbReference type="AlphaFoldDB" id="A0AA38T466"/>
<dbReference type="InterPro" id="IPR036389">
    <property type="entry name" value="RNase_III_sf"/>
</dbReference>
<organism evidence="1 2">
    <name type="scientific">Centaurea solstitialis</name>
    <name type="common">yellow star-thistle</name>
    <dbReference type="NCBI Taxonomy" id="347529"/>
    <lineage>
        <taxon>Eukaryota</taxon>
        <taxon>Viridiplantae</taxon>
        <taxon>Streptophyta</taxon>
        <taxon>Embryophyta</taxon>
        <taxon>Tracheophyta</taxon>
        <taxon>Spermatophyta</taxon>
        <taxon>Magnoliopsida</taxon>
        <taxon>eudicotyledons</taxon>
        <taxon>Gunneridae</taxon>
        <taxon>Pentapetalae</taxon>
        <taxon>asterids</taxon>
        <taxon>campanulids</taxon>
        <taxon>Asterales</taxon>
        <taxon>Asteraceae</taxon>
        <taxon>Carduoideae</taxon>
        <taxon>Cardueae</taxon>
        <taxon>Centaureinae</taxon>
        <taxon>Centaurea</taxon>
    </lineage>
</organism>
<evidence type="ECO:0008006" key="3">
    <source>
        <dbReference type="Google" id="ProtNLM"/>
    </source>
</evidence>
<dbReference type="Gene3D" id="1.10.1520.10">
    <property type="entry name" value="Ribonuclease III domain"/>
    <property type="match status" value="1"/>
</dbReference>
<keyword evidence="2" id="KW-1185">Reference proteome</keyword>
<dbReference type="GO" id="GO:0004525">
    <property type="term" value="F:ribonuclease III activity"/>
    <property type="evidence" value="ECO:0007669"/>
    <property type="project" value="InterPro"/>
</dbReference>
<evidence type="ECO:0000313" key="2">
    <source>
        <dbReference type="Proteomes" id="UP001172457"/>
    </source>
</evidence>
<comment type="caution">
    <text evidence="1">The sequence shown here is derived from an EMBL/GenBank/DDBJ whole genome shotgun (WGS) entry which is preliminary data.</text>
</comment>
<name>A0AA38T466_9ASTR</name>
<reference evidence="1" key="1">
    <citation type="submission" date="2023-03" db="EMBL/GenBank/DDBJ databases">
        <title>Chromosome-scale reference genome and RAD-based genetic map of yellow starthistle (Centaurea solstitialis) reveal putative structural variation and QTLs associated with invader traits.</title>
        <authorList>
            <person name="Reatini B."/>
            <person name="Cang F.A."/>
            <person name="Jiang Q."/>
            <person name="Mckibben M.T.W."/>
            <person name="Barker M.S."/>
            <person name="Rieseberg L.H."/>
            <person name="Dlugosch K.M."/>
        </authorList>
    </citation>
    <scope>NUCLEOTIDE SEQUENCE</scope>
    <source>
        <strain evidence="1">CAN-66</strain>
        <tissue evidence="1">Leaf</tissue>
    </source>
</reference>
<proteinExistence type="predicted"/>
<dbReference type="Proteomes" id="UP001172457">
    <property type="component" value="Chromosome 6"/>
</dbReference>
<sequence>MLFLLKLQVRLFKEQLSHFPSNFTSMVDTPKILANVMEALVCTVFIDSDSSITTTLEVVEELLKAMFPTQNFPRLPRKALKTLHSSSTEEEQQANPKTQEITNKVTKIIGYTFNKKELEHSPKNPPRTTMTMNG</sequence>
<gene>
    <name evidence="1" type="ORF">OSB04_023615</name>
</gene>
<evidence type="ECO:0000313" key="1">
    <source>
        <dbReference type="EMBL" id="KAJ9543908.1"/>
    </source>
</evidence>